<name>A0A919GPL6_9ACTN</name>
<dbReference type="Proteomes" id="UP000603227">
    <property type="component" value="Unassembled WGS sequence"/>
</dbReference>
<organism evidence="1 2">
    <name type="scientific">Streptomyces capitiformicae</name>
    <dbReference type="NCBI Taxonomy" id="2014920"/>
    <lineage>
        <taxon>Bacteria</taxon>
        <taxon>Bacillati</taxon>
        <taxon>Actinomycetota</taxon>
        <taxon>Actinomycetes</taxon>
        <taxon>Kitasatosporales</taxon>
        <taxon>Streptomycetaceae</taxon>
        <taxon>Streptomyces</taxon>
    </lineage>
</organism>
<sequence length="65" mass="6663">MDGKGLRGGAGADGRRIHSLPYSTTPAAWSSMAIGALRLAGTHDVAVARANSHDPKRPLALLGLT</sequence>
<dbReference type="AlphaFoldDB" id="A0A919GPL6"/>
<evidence type="ECO:0000313" key="2">
    <source>
        <dbReference type="Proteomes" id="UP000603227"/>
    </source>
</evidence>
<dbReference type="EMBL" id="BNAT01000009">
    <property type="protein sequence ID" value="GHH88034.1"/>
    <property type="molecule type" value="Genomic_DNA"/>
</dbReference>
<keyword evidence="2" id="KW-1185">Reference proteome</keyword>
<accession>A0A919GPL6</accession>
<comment type="caution">
    <text evidence="1">The sequence shown here is derived from an EMBL/GenBank/DDBJ whole genome shotgun (WGS) entry which is preliminary data.</text>
</comment>
<gene>
    <name evidence="1" type="ORF">GCM10017771_31700</name>
</gene>
<dbReference type="RefSeq" id="WP_229913821.1">
    <property type="nucleotide sequence ID" value="NZ_BNAT01000009.1"/>
</dbReference>
<reference evidence="1" key="1">
    <citation type="journal article" date="2014" name="Int. J. Syst. Evol. Microbiol.">
        <title>Complete genome sequence of Corynebacterium casei LMG S-19264T (=DSM 44701T), isolated from a smear-ripened cheese.</title>
        <authorList>
            <consortium name="US DOE Joint Genome Institute (JGI-PGF)"/>
            <person name="Walter F."/>
            <person name="Albersmeier A."/>
            <person name="Kalinowski J."/>
            <person name="Ruckert C."/>
        </authorList>
    </citation>
    <scope>NUCLEOTIDE SEQUENCE</scope>
    <source>
        <strain evidence="1">CGMCC 4.7403</strain>
    </source>
</reference>
<reference evidence="1" key="2">
    <citation type="submission" date="2020-09" db="EMBL/GenBank/DDBJ databases">
        <authorList>
            <person name="Sun Q."/>
            <person name="Zhou Y."/>
        </authorList>
    </citation>
    <scope>NUCLEOTIDE SEQUENCE</scope>
    <source>
        <strain evidence="1">CGMCC 4.7403</strain>
    </source>
</reference>
<protein>
    <submittedName>
        <fullName evidence="1">Uncharacterized protein</fullName>
    </submittedName>
</protein>
<evidence type="ECO:0000313" key="1">
    <source>
        <dbReference type="EMBL" id="GHH88034.1"/>
    </source>
</evidence>
<proteinExistence type="predicted"/>